<accession>A0A0E9PBL1</accession>
<reference evidence="1" key="1">
    <citation type="submission" date="2014-11" db="EMBL/GenBank/DDBJ databases">
        <authorList>
            <person name="Amaro Gonzalez C."/>
        </authorList>
    </citation>
    <scope>NUCLEOTIDE SEQUENCE</scope>
</reference>
<dbReference type="EMBL" id="GBXM01106673">
    <property type="protein sequence ID" value="JAH01904.1"/>
    <property type="molecule type" value="Transcribed_RNA"/>
</dbReference>
<reference evidence="1" key="2">
    <citation type="journal article" date="2015" name="Fish Shellfish Immunol.">
        <title>Early steps in the European eel (Anguilla anguilla)-Vibrio vulnificus interaction in the gills: Role of the RtxA13 toxin.</title>
        <authorList>
            <person name="Callol A."/>
            <person name="Pajuelo D."/>
            <person name="Ebbesson L."/>
            <person name="Teles M."/>
            <person name="MacKenzie S."/>
            <person name="Amaro C."/>
        </authorList>
    </citation>
    <scope>NUCLEOTIDE SEQUENCE</scope>
</reference>
<proteinExistence type="predicted"/>
<name>A0A0E9PBL1_ANGAN</name>
<protein>
    <submittedName>
        <fullName evidence="1">Uncharacterized protein</fullName>
    </submittedName>
</protein>
<organism evidence="1">
    <name type="scientific">Anguilla anguilla</name>
    <name type="common">European freshwater eel</name>
    <name type="synonym">Muraena anguilla</name>
    <dbReference type="NCBI Taxonomy" id="7936"/>
    <lineage>
        <taxon>Eukaryota</taxon>
        <taxon>Metazoa</taxon>
        <taxon>Chordata</taxon>
        <taxon>Craniata</taxon>
        <taxon>Vertebrata</taxon>
        <taxon>Euteleostomi</taxon>
        <taxon>Actinopterygii</taxon>
        <taxon>Neopterygii</taxon>
        <taxon>Teleostei</taxon>
        <taxon>Anguilliformes</taxon>
        <taxon>Anguillidae</taxon>
        <taxon>Anguilla</taxon>
    </lineage>
</organism>
<evidence type="ECO:0000313" key="1">
    <source>
        <dbReference type="EMBL" id="JAH01904.1"/>
    </source>
</evidence>
<sequence>MNYLNWNKGDESS</sequence>